<name>A0A494Y1S5_9BACL</name>
<organism evidence="3 4">
    <name type="scientific">Cohnella endophytica</name>
    <dbReference type="NCBI Taxonomy" id="2419778"/>
    <lineage>
        <taxon>Bacteria</taxon>
        <taxon>Bacillati</taxon>
        <taxon>Bacillota</taxon>
        <taxon>Bacilli</taxon>
        <taxon>Bacillales</taxon>
        <taxon>Paenibacillaceae</taxon>
        <taxon>Cohnella</taxon>
    </lineage>
</organism>
<dbReference type="InterPro" id="IPR052350">
    <property type="entry name" value="Metallo-dep_Lactonases"/>
</dbReference>
<evidence type="ECO:0000259" key="2">
    <source>
        <dbReference type="Pfam" id="PF04909"/>
    </source>
</evidence>
<dbReference type="EMBL" id="RBZM01000005">
    <property type="protein sequence ID" value="RKP54397.1"/>
    <property type="molecule type" value="Genomic_DNA"/>
</dbReference>
<comment type="similarity">
    <text evidence="1">Belongs to the metallo-dependent hydrolases superfamily.</text>
</comment>
<feature type="domain" description="Amidohydrolase-related" evidence="2">
    <location>
        <begin position="3"/>
        <end position="277"/>
    </location>
</feature>
<dbReference type="PANTHER" id="PTHR43569:SF2">
    <property type="entry name" value="AMIDOHYDROLASE-RELATED DOMAIN-CONTAINING PROTEIN"/>
    <property type="match status" value="1"/>
</dbReference>
<dbReference type="GO" id="GO:0016787">
    <property type="term" value="F:hydrolase activity"/>
    <property type="evidence" value="ECO:0007669"/>
    <property type="project" value="UniProtKB-KW"/>
</dbReference>
<evidence type="ECO:0000313" key="3">
    <source>
        <dbReference type="EMBL" id="RKP54397.1"/>
    </source>
</evidence>
<proteinExistence type="inferred from homology"/>
<dbReference type="InterPro" id="IPR006680">
    <property type="entry name" value="Amidohydro-rel"/>
</dbReference>
<evidence type="ECO:0000313" key="4">
    <source>
        <dbReference type="Proteomes" id="UP000282076"/>
    </source>
</evidence>
<keyword evidence="3" id="KW-0378">Hydrolase</keyword>
<dbReference type="InterPro" id="IPR032466">
    <property type="entry name" value="Metal_Hydrolase"/>
</dbReference>
<keyword evidence="4" id="KW-1185">Reference proteome</keyword>
<accession>A0A494Y1S5</accession>
<dbReference type="SUPFAM" id="SSF51556">
    <property type="entry name" value="Metallo-dependent hydrolases"/>
    <property type="match status" value="1"/>
</dbReference>
<sequence length="284" mass="31292">MIIDSHQHYWQLRRGDYGWLTPDAGSVLYQDYMPDRLKQELQRCGAAGTIVVQAAPTMEETDFMLDLCRHEESLLGVVGWLDIGGADFEKHYLRFRADPYFVGIRPTFPATVDGNWSRYPQLLRNLMLLAEDGFPVDLLIRPHDLPTIAKLFSHVPKLKAVINHLAVPDIGSGKLDPWASGMLALAQFELAVCKISGLATVGSGGSLEASKAAPYVKHAVEAFGTERLMFGSDWPVCLQAGSFMDMLAMVGDALPPGLTVAQTEAIFGGNAVRIYRLQVNEKTE</sequence>
<gene>
    <name evidence="3" type="ORF">D7Z26_13675</name>
</gene>
<dbReference type="AlphaFoldDB" id="A0A494Y1S5"/>
<dbReference type="RefSeq" id="WP_120977502.1">
    <property type="nucleotide sequence ID" value="NZ_RBZM01000005.1"/>
</dbReference>
<dbReference type="Proteomes" id="UP000282076">
    <property type="component" value="Unassembled WGS sequence"/>
</dbReference>
<protein>
    <submittedName>
        <fullName evidence="3">Amidohydrolase</fullName>
    </submittedName>
</protein>
<evidence type="ECO:0000256" key="1">
    <source>
        <dbReference type="ARBA" id="ARBA00038310"/>
    </source>
</evidence>
<dbReference type="PANTHER" id="PTHR43569">
    <property type="entry name" value="AMIDOHYDROLASE"/>
    <property type="match status" value="1"/>
</dbReference>
<dbReference type="Pfam" id="PF04909">
    <property type="entry name" value="Amidohydro_2"/>
    <property type="match status" value="1"/>
</dbReference>
<dbReference type="OrthoDB" id="2577682at2"/>
<dbReference type="Gene3D" id="3.20.20.140">
    <property type="entry name" value="Metal-dependent hydrolases"/>
    <property type="match status" value="1"/>
</dbReference>
<reference evidence="3 4" key="1">
    <citation type="submission" date="2018-10" db="EMBL/GenBank/DDBJ databases">
        <title>Cohnella sp. M2MS4P-1, whole genome shotgun sequence.</title>
        <authorList>
            <person name="Tuo L."/>
        </authorList>
    </citation>
    <scope>NUCLEOTIDE SEQUENCE [LARGE SCALE GENOMIC DNA]</scope>
    <source>
        <strain evidence="3 4">M2MS4P-1</strain>
    </source>
</reference>
<comment type="caution">
    <text evidence="3">The sequence shown here is derived from an EMBL/GenBank/DDBJ whole genome shotgun (WGS) entry which is preliminary data.</text>
</comment>